<accession>A0A0B1RXU3</accession>
<dbReference type="Gene3D" id="3.90.230.10">
    <property type="entry name" value="Creatinase/methionine aminopeptidase superfamily"/>
    <property type="match status" value="1"/>
</dbReference>
<keyword evidence="3" id="KW-0378">Hydrolase</keyword>
<dbReference type="GO" id="GO:0006508">
    <property type="term" value="P:proteolysis"/>
    <property type="evidence" value="ECO:0007669"/>
    <property type="project" value="TreeGrafter"/>
</dbReference>
<dbReference type="PANTHER" id="PTHR43226:SF4">
    <property type="entry name" value="XAA-PRO AMINOPEPTIDASE 3"/>
    <property type="match status" value="1"/>
</dbReference>
<dbReference type="Proteomes" id="UP000053660">
    <property type="component" value="Unassembled WGS sequence"/>
</dbReference>
<keyword evidence="5" id="KW-1185">Reference proteome</keyword>
<dbReference type="AlphaFoldDB" id="A0A0B1RXU3"/>
<dbReference type="GO" id="GO:0005739">
    <property type="term" value="C:mitochondrion"/>
    <property type="evidence" value="ECO:0007669"/>
    <property type="project" value="TreeGrafter"/>
</dbReference>
<dbReference type="InterPro" id="IPR036005">
    <property type="entry name" value="Creatinase/aminopeptidase-like"/>
</dbReference>
<protein>
    <submittedName>
        <fullName evidence="4">Uncharacterized protein</fullName>
    </submittedName>
</protein>
<dbReference type="GO" id="GO:0004177">
    <property type="term" value="F:aminopeptidase activity"/>
    <property type="evidence" value="ECO:0007669"/>
    <property type="project" value="TreeGrafter"/>
</dbReference>
<comment type="similarity">
    <text evidence="1">Belongs to the peptidase M24B family.</text>
</comment>
<dbReference type="InterPro" id="IPR052433">
    <property type="entry name" value="X-Pro_dipept-like"/>
</dbReference>
<sequence>MDRRSSYEELWEGALPSESILESTAGFVDLLPTKKITEVIAKMISLDSILFFEAKEWVGTEVYNMRAQFGAYHSLKSHIDQLRVAKSAAEVECMRDACKLGSEMVSSTISSCRGFETEAAIVGLLEFEARRLAIPFLAIVIGFL</sequence>
<evidence type="ECO:0000256" key="1">
    <source>
        <dbReference type="ARBA" id="ARBA00008766"/>
    </source>
</evidence>
<evidence type="ECO:0000313" key="5">
    <source>
        <dbReference type="Proteomes" id="UP000053660"/>
    </source>
</evidence>
<dbReference type="OrthoDB" id="5837732at2759"/>
<dbReference type="GO" id="GO:0046872">
    <property type="term" value="F:metal ion binding"/>
    <property type="evidence" value="ECO:0007669"/>
    <property type="project" value="UniProtKB-KW"/>
</dbReference>
<gene>
    <name evidence="4" type="ORF">OESDEN_24543</name>
</gene>
<dbReference type="PANTHER" id="PTHR43226">
    <property type="entry name" value="XAA-PRO AMINOPEPTIDASE 3"/>
    <property type="match status" value="1"/>
</dbReference>
<reference evidence="4 5" key="1">
    <citation type="submission" date="2014-03" db="EMBL/GenBank/DDBJ databases">
        <title>Draft genome of the hookworm Oesophagostomum dentatum.</title>
        <authorList>
            <person name="Mitreva M."/>
        </authorList>
    </citation>
    <scope>NUCLEOTIDE SEQUENCE [LARGE SCALE GENOMIC DNA]</scope>
    <source>
        <strain evidence="4 5">OD-Hann</strain>
    </source>
</reference>
<organism evidence="4 5">
    <name type="scientific">Oesophagostomum dentatum</name>
    <name type="common">Nodular worm</name>
    <dbReference type="NCBI Taxonomy" id="61180"/>
    <lineage>
        <taxon>Eukaryota</taxon>
        <taxon>Metazoa</taxon>
        <taxon>Ecdysozoa</taxon>
        <taxon>Nematoda</taxon>
        <taxon>Chromadorea</taxon>
        <taxon>Rhabditida</taxon>
        <taxon>Rhabditina</taxon>
        <taxon>Rhabditomorpha</taxon>
        <taxon>Strongyloidea</taxon>
        <taxon>Strongylidae</taxon>
        <taxon>Oesophagostomum</taxon>
    </lineage>
</organism>
<name>A0A0B1RXU3_OESDE</name>
<proteinExistence type="inferred from homology"/>
<evidence type="ECO:0000313" key="4">
    <source>
        <dbReference type="EMBL" id="KHJ75840.1"/>
    </source>
</evidence>
<keyword evidence="2" id="KW-0479">Metal-binding</keyword>
<dbReference type="EMBL" id="KN612350">
    <property type="protein sequence ID" value="KHJ75840.1"/>
    <property type="molecule type" value="Genomic_DNA"/>
</dbReference>
<evidence type="ECO:0000256" key="2">
    <source>
        <dbReference type="ARBA" id="ARBA00022723"/>
    </source>
</evidence>
<evidence type="ECO:0000256" key="3">
    <source>
        <dbReference type="ARBA" id="ARBA00022801"/>
    </source>
</evidence>